<evidence type="ECO:0000313" key="6">
    <source>
        <dbReference type="Proteomes" id="UP001152797"/>
    </source>
</evidence>
<reference evidence="3" key="1">
    <citation type="submission" date="2022-10" db="EMBL/GenBank/DDBJ databases">
        <authorList>
            <person name="Chen Y."/>
            <person name="Dougan E. K."/>
            <person name="Chan C."/>
            <person name="Rhodes N."/>
            <person name="Thang M."/>
        </authorList>
    </citation>
    <scope>NUCLEOTIDE SEQUENCE</scope>
</reference>
<feature type="region of interest" description="Disordered" evidence="1">
    <location>
        <begin position="521"/>
        <end position="571"/>
    </location>
</feature>
<feature type="region of interest" description="Disordered" evidence="1">
    <location>
        <begin position="591"/>
        <end position="614"/>
    </location>
</feature>
<feature type="compositionally biased region" description="Basic and acidic residues" evidence="1">
    <location>
        <begin position="1020"/>
        <end position="1055"/>
    </location>
</feature>
<dbReference type="Proteomes" id="UP001152797">
    <property type="component" value="Unassembled WGS sequence"/>
</dbReference>
<evidence type="ECO:0000256" key="1">
    <source>
        <dbReference type="SAM" id="MobiDB-lite"/>
    </source>
</evidence>
<gene>
    <name evidence="3" type="ORF">C1SCF055_LOCUS6279</name>
</gene>
<feature type="region of interest" description="Disordered" evidence="1">
    <location>
        <begin position="1559"/>
        <end position="1583"/>
    </location>
</feature>
<sequence length="1814" mass="202690">MYRLLIFSVTVCNGWWLGSHRSQAPPVPPTWWDNLGDAFPDTRRNLDGWRDWGSMKWEAAKDVTRDWDPTRWEYGLWMFIDTFVSFGGWLIFGSSWSGVRTGRRRLAQVCLLLTLCLAAHYICAVCYPVVSILVGLIMAVIWILRRMLRTVGTIFFHAQRLVGLAPEAADVDFVGPGTGAVPETASLRGFKRSGDQAKLIVVRRGTATAVFGLGSESQSIRTHGLYVPVEPDTVRGDQSLVERLKNADRVHLCRNIACTEEGGEHFVEYGIVKKFNPERFQSAQAHKGALDAGKTVWAWLKPDVGAGVTRLVGKVKEYASESEAEDTVPCIAGSIRWNGQNGVECLAPSRCTAAGSVFHQVLHEDVPEGMQEDEGHQTAAEEVEDGYEDDEDNGTSLAQSLLREAADAGAPSARARKRPPSRSPGHTPKAGINKHLAKIGMLDSPNVDAGRGLLEKFMEKYAMNRDEGVREDQVRARLCQEHLMTNREMLTELIKEAEDEQGRGQRGLTRFLNCWRRAVEQDARENPGRSDSDWSMIGGKAETPLTSPEQVSYPPVPASLKRPEAVETPKDQKEERLQMGLANSGGMAHLSGRSNREGGQPEIKVAPPGLYKNDRKAGTGEATEPMEHIARAIQSQTAELATLVRHQAEGGGAQPPGTIRGLNRQSEELVFLMRACGQYNIQVGAGEHGQALANSLLAAQVGASTKLRAAGFRQRMTTRLAVGIAGPFWGSNEKYALSASDFLSFTDAELDQFASENKTVKGASDQRPPPPSRFDEWVARVRRQTDVWCLVYGEEWRTVRTSAVELLSQWHLAYPHRWPLHIVMDLWEELSWRLMEDFKEILRRLKKEVGRETLTLNELRFHALLPGPDGQAWLQMPTTFDLERPDSWFQTEVIPRIERKQERLLWNLTWQNGARRERPQPPNAPTAGGADPDKPTLKSLWGPKLTNEEVNKAKERAPLDKSGNLLCWGNLCHIGCSATNCQRSHDGLRGTFESLDPCVQMQMLKRGGLRRMKIETKDSVNHKIKEIRQRVERDRNDKIQDGKKKDGRAGEKEAADPQEDGAKAGGCSRTVRFWDVPEEFKVDYTPQEDIKELVAGPNRAWEEDAYKPRVQDGGRGGESAPEEARRLVQEAQNLGESATLKRLEGASDDLYAWAAARVARDPGVDTLTPTLCCQKWRPMGWENPNAKAGSSRLEISEVKWSEGCPGGGTMTLDGHVWENWDFKEEVFMTEELASLLKVPEPVAEKRQCVTLAVAAAVLWDEQGRRPEAAEVQRRAQDYRLEQTRLAVEAAQVLGDAEEIVTAIEHEMRVYVHDLTTAHHEKDFRSLAVFPINDLQEAKVVVLRTDYRGGVIVESVVGPSWKPGGTTAWVLIHKGHMTLVRPPTEEVGNRLLEEEEHTTTPAFGFTFFWHSRHDQAPTSPGRTHCRLCRTTRKAGTWTDCYRPYSCLALVAAVAGTNEGTQVVRGVRAAGPPYQKNELVMQEVFAGSGRITAKWKETAPAEEPIEVFEEPHRRRGYRQDHDLLLPANRAKVKDRAKVGPANVWWLAAPCTSFCDWQLQNQGSRTFPEPEGGKEGPQQQRELDGNSLSVTLNGKTRHGFTDTLLLESGIPREHMLPNPVGLYYWEDGGERHTCHGVGGPALWPKWSEETKSFADIYVHDRRGPPGHLRRLQKEEIWMLQGRHPSDFKVLGGEHEVDRMIDEGCRATGGQTAANLLAGAGALVSKAIEQEAGKAGASSDQMGAEALAQILLWLRRWRRGDFGKPFDHRKAGAEAERGRVFRWVEAWWIGMLEPEEPDEDDNRKAGGRRRTTQEVAEQ</sequence>
<feature type="transmembrane region" description="Helical" evidence="2">
    <location>
        <begin position="74"/>
        <end position="99"/>
    </location>
</feature>
<proteinExistence type="predicted"/>
<keyword evidence="6" id="KW-1185">Reference proteome</keyword>
<dbReference type="EMBL" id="CAMXCT010000395">
    <property type="protein sequence ID" value="CAI3978208.1"/>
    <property type="molecule type" value="Genomic_DNA"/>
</dbReference>
<keyword evidence="2" id="KW-1133">Transmembrane helix</keyword>
<evidence type="ECO:0000313" key="4">
    <source>
        <dbReference type="EMBL" id="CAL1131583.1"/>
    </source>
</evidence>
<feature type="compositionally biased region" description="Acidic residues" evidence="1">
    <location>
        <begin position="381"/>
        <end position="393"/>
    </location>
</feature>
<feature type="non-terminal residue" evidence="3">
    <location>
        <position position="1"/>
    </location>
</feature>
<feature type="region of interest" description="Disordered" evidence="1">
    <location>
        <begin position="1790"/>
        <end position="1814"/>
    </location>
</feature>
<evidence type="ECO:0000313" key="5">
    <source>
        <dbReference type="EMBL" id="CAL4765520.1"/>
    </source>
</evidence>
<comment type="caution">
    <text evidence="3">The sequence shown here is derived from an EMBL/GenBank/DDBJ whole genome shotgun (WGS) entry which is preliminary data.</text>
</comment>
<organism evidence="3">
    <name type="scientific">Cladocopium goreaui</name>
    <dbReference type="NCBI Taxonomy" id="2562237"/>
    <lineage>
        <taxon>Eukaryota</taxon>
        <taxon>Sar</taxon>
        <taxon>Alveolata</taxon>
        <taxon>Dinophyceae</taxon>
        <taxon>Suessiales</taxon>
        <taxon>Symbiodiniaceae</taxon>
        <taxon>Cladocopium</taxon>
    </lineage>
</organism>
<reference evidence="4" key="2">
    <citation type="submission" date="2024-04" db="EMBL/GenBank/DDBJ databases">
        <authorList>
            <person name="Chen Y."/>
            <person name="Shah S."/>
            <person name="Dougan E. K."/>
            <person name="Thang M."/>
            <person name="Chan C."/>
        </authorList>
    </citation>
    <scope>NUCLEOTIDE SEQUENCE [LARGE SCALE GENOMIC DNA]</scope>
</reference>
<dbReference type="EMBL" id="CAMXCT030000395">
    <property type="protein sequence ID" value="CAL4765520.1"/>
    <property type="molecule type" value="Genomic_DNA"/>
</dbReference>
<feature type="region of interest" description="Disordered" evidence="1">
    <location>
        <begin position="368"/>
        <end position="432"/>
    </location>
</feature>
<keyword evidence="2" id="KW-0812">Transmembrane</keyword>
<feature type="compositionally biased region" description="Basic and acidic residues" evidence="1">
    <location>
        <begin position="521"/>
        <end position="532"/>
    </location>
</feature>
<feature type="region of interest" description="Disordered" evidence="1">
    <location>
        <begin position="911"/>
        <end position="949"/>
    </location>
</feature>
<dbReference type="OrthoDB" id="429566at2759"/>
<feature type="compositionally biased region" description="Basic and acidic residues" evidence="1">
    <location>
        <begin position="561"/>
        <end position="571"/>
    </location>
</feature>
<keyword evidence="2" id="KW-0472">Membrane</keyword>
<feature type="transmembrane region" description="Helical" evidence="2">
    <location>
        <begin position="111"/>
        <end position="144"/>
    </location>
</feature>
<accession>A0A9P1BRN2</accession>
<protein>
    <submittedName>
        <fullName evidence="5">Tyr recombinase domain-containing protein</fullName>
    </submittedName>
</protein>
<evidence type="ECO:0000256" key="2">
    <source>
        <dbReference type="SAM" id="Phobius"/>
    </source>
</evidence>
<feature type="region of interest" description="Disordered" evidence="1">
    <location>
        <begin position="1020"/>
        <end position="1066"/>
    </location>
</feature>
<name>A0A9P1BRN2_9DINO</name>
<evidence type="ECO:0000313" key="3">
    <source>
        <dbReference type="EMBL" id="CAI3978208.1"/>
    </source>
</evidence>
<dbReference type="EMBL" id="CAMXCT020000395">
    <property type="protein sequence ID" value="CAL1131583.1"/>
    <property type="molecule type" value="Genomic_DNA"/>
</dbReference>